<reference evidence="8" key="2">
    <citation type="submission" date="2025-08" db="UniProtKB">
        <authorList>
            <consortium name="RefSeq"/>
        </authorList>
    </citation>
    <scope>IDENTIFICATION</scope>
</reference>
<dbReference type="Gene3D" id="2.60.40.10">
    <property type="entry name" value="Immunoglobulins"/>
    <property type="match status" value="3"/>
</dbReference>
<dbReference type="PANTHER" id="PTHR24100:SF149">
    <property type="entry name" value="BG-LIKE ANTIGEN 1-RELATED"/>
    <property type="match status" value="1"/>
</dbReference>
<dbReference type="GO" id="GO:0016020">
    <property type="term" value="C:membrane"/>
    <property type="evidence" value="ECO:0007669"/>
    <property type="project" value="UniProtKB-SubCell"/>
</dbReference>
<dbReference type="SUPFAM" id="SSF48726">
    <property type="entry name" value="Immunoglobulin"/>
    <property type="match status" value="2"/>
</dbReference>
<dbReference type="PROSITE" id="PS50835">
    <property type="entry name" value="IG_LIKE"/>
    <property type="match status" value="2"/>
</dbReference>
<gene>
    <name evidence="8" type="primary">LOC115823837</name>
</gene>
<dbReference type="SMART" id="SM00409">
    <property type="entry name" value="IG"/>
    <property type="match status" value="1"/>
</dbReference>
<dbReference type="InterPro" id="IPR036179">
    <property type="entry name" value="Ig-like_dom_sf"/>
</dbReference>
<name>A0A6J2WE21_CHACN</name>
<evidence type="ECO:0000256" key="5">
    <source>
        <dbReference type="SAM" id="Phobius"/>
    </source>
</evidence>
<dbReference type="InterPro" id="IPR003599">
    <property type="entry name" value="Ig_sub"/>
</dbReference>
<evidence type="ECO:0000256" key="1">
    <source>
        <dbReference type="ARBA" id="ARBA00004370"/>
    </source>
</evidence>
<organism evidence="7 8">
    <name type="scientific">Chanos chanos</name>
    <name type="common">Milkfish</name>
    <name type="synonym">Mugil chanos</name>
    <dbReference type="NCBI Taxonomy" id="29144"/>
    <lineage>
        <taxon>Eukaryota</taxon>
        <taxon>Metazoa</taxon>
        <taxon>Chordata</taxon>
        <taxon>Craniata</taxon>
        <taxon>Vertebrata</taxon>
        <taxon>Euteleostomi</taxon>
        <taxon>Actinopterygii</taxon>
        <taxon>Neopterygii</taxon>
        <taxon>Teleostei</taxon>
        <taxon>Ostariophysi</taxon>
        <taxon>Gonorynchiformes</taxon>
        <taxon>Chanidae</taxon>
        <taxon>Chanos</taxon>
    </lineage>
</organism>
<sequence>MWAWMFVSVPFCHAEVPETFSLLVPDGPVSAKLGSSVVLSCSLSPSFSAVELEVRWHRPNKFNTPVLLYKDQKIQESPVHPQYRDRVSLIGSLEEGNVSLKLENITLSDRGDYDCHVSSVTWYDKGVTSLTVNVLGSEPVLSFTETAQGNLNVTCVSDGWSPAPTVTWRDRKEKEINKNSDVIYSKDSEDLVSVSSWLLFSPSESEWISCSVSLSDQEKREGRVLPLRSKISNSATQPTILEPTASKPSWRAFTVMLVISLLSISVLFILLFILYKKRDPQKPVGTEPAVPEEGKEKERRRSAVELEVSWYRPSKFNTLVLLYKDLKIQESSVDPQYRERVSLIGSLEEGNVSQKLENITQSNRGEYESYVSRGTWYDKGTTSLSVNDSDDLPEVCWYRPNKFHTPTQLNNETQIQQTPAETQAGSL</sequence>
<keyword evidence="3" id="KW-0393">Immunoglobulin domain</keyword>
<dbReference type="AlphaFoldDB" id="A0A6J2WE21"/>
<feature type="domain" description="Ig-like" evidence="6">
    <location>
        <begin position="17"/>
        <end position="133"/>
    </location>
</feature>
<protein>
    <submittedName>
        <fullName evidence="8">Butyrophilin-like protein 2</fullName>
    </submittedName>
</protein>
<dbReference type="InterPro" id="IPR050504">
    <property type="entry name" value="IgSF_BTN/MOG"/>
</dbReference>
<dbReference type="FunFam" id="2.60.40.10:FF:000208">
    <property type="entry name" value="Butyrophilin subfamily 1 member A1"/>
    <property type="match status" value="1"/>
</dbReference>
<dbReference type="PANTHER" id="PTHR24100">
    <property type="entry name" value="BUTYROPHILIN"/>
    <property type="match status" value="1"/>
</dbReference>
<dbReference type="InterPro" id="IPR013106">
    <property type="entry name" value="Ig_V-set"/>
</dbReference>
<dbReference type="Pfam" id="PF22705">
    <property type="entry name" value="C2-set_3"/>
    <property type="match status" value="1"/>
</dbReference>
<keyword evidence="5" id="KW-0812">Transmembrane</keyword>
<evidence type="ECO:0000256" key="3">
    <source>
        <dbReference type="ARBA" id="ARBA00023319"/>
    </source>
</evidence>
<dbReference type="InterPro" id="IPR053896">
    <property type="entry name" value="BTN3A2-like_Ig-C"/>
</dbReference>
<feature type="domain" description="Ig-like" evidence="6">
    <location>
        <begin position="139"/>
        <end position="226"/>
    </location>
</feature>
<evidence type="ECO:0000313" key="8">
    <source>
        <dbReference type="RefSeq" id="XP_030643720.1"/>
    </source>
</evidence>
<feature type="transmembrane region" description="Helical" evidence="5">
    <location>
        <begin position="250"/>
        <end position="275"/>
    </location>
</feature>
<evidence type="ECO:0000259" key="6">
    <source>
        <dbReference type="PROSITE" id="PS50835"/>
    </source>
</evidence>
<proteinExistence type="predicted"/>
<dbReference type="SMART" id="SM00406">
    <property type="entry name" value="IGv"/>
    <property type="match status" value="1"/>
</dbReference>
<keyword evidence="5" id="KW-1133">Transmembrane helix</keyword>
<reference evidence="7" key="1">
    <citation type="submission" date="2024-06" db="UniProtKB">
        <authorList>
            <consortium name="RefSeq"/>
        </authorList>
    </citation>
    <scope>NUCLEOTIDE SEQUENCE [LARGE SCALE GENOMIC DNA]</scope>
</reference>
<dbReference type="GeneID" id="115823837"/>
<evidence type="ECO:0000256" key="2">
    <source>
        <dbReference type="ARBA" id="ARBA00023136"/>
    </source>
</evidence>
<dbReference type="Pfam" id="PF07686">
    <property type="entry name" value="V-set"/>
    <property type="match status" value="1"/>
</dbReference>
<comment type="subcellular location">
    <subcellularLocation>
        <location evidence="1">Membrane</location>
    </subcellularLocation>
</comment>
<evidence type="ECO:0000256" key="4">
    <source>
        <dbReference type="SAM" id="MobiDB-lite"/>
    </source>
</evidence>
<keyword evidence="2 5" id="KW-0472">Membrane</keyword>
<feature type="region of interest" description="Disordered" evidence="4">
    <location>
        <begin position="407"/>
        <end position="427"/>
    </location>
</feature>
<dbReference type="OrthoDB" id="10055806at2759"/>
<dbReference type="InterPro" id="IPR007110">
    <property type="entry name" value="Ig-like_dom"/>
</dbReference>
<evidence type="ECO:0000313" key="7">
    <source>
        <dbReference type="Proteomes" id="UP000504632"/>
    </source>
</evidence>
<dbReference type="InterPro" id="IPR013783">
    <property type="entry name" value="Ig-like_fold"/>
</dbReference>
<keyword evidence="7" id="KW-1185">Reference proteome</keyword>
<dbReference type="Proteomes" id="UP000504632">
    <property type="component" value="Chromosome 11"/>
</dbReference>
<dbReference type="RefSeq" id="XP_030643720.1">
    <property type="nucleotide sequence ID" value="XM_030787860.1"/>
</dbReference>
<accession>A0A6J2WE21</accession>
<dbReference type="InParanoid" id="A0A6J2WE21"/>